<feature type="region of interest" description="Disordered" evidence="4">
    <location>
        <begin position="684"/>
        <end position="760"/>
    </location>
</feature>
<comment type="caution">
    <text evidence="5">The sequence shown here is derived from an EMBL/GenBank/DDBJ whole genome shotgun (WGS) entry which is preliminary data.</text>
</comment>
<dbReference type="EMBL" id="JAEUBE010000378">
    <property type="protein sequence ID" value="KAH3662377.1"/>
    <property type="molecule type" value="Genomic_DNA"/>
</dbReference>
<evidence type="ECO:0000256" key="1">
    <source>
        <dbReference type="ARBA" id="ARBA00004123"/>
    </source>
</evidence>
<evidence type="ECO:0000313" key="5">
    <source>
        <dbReference type="EMBL" id="KAH3662377.1"/>
    </source>
</evidence>
<keyword evidence="3" id="KW-0539">Nucleus</keyword>
<dbReference type="SUPFAM" id="SSF48371">
    <property type="entry name" value="ARM repeat"/>
    <property type="match status" value="1"/>
</dbReference>
<feature type="compositionally biased region" description="Acidic residues" evidence="4">
    <location>
        <begin position="737"/>
        <end position="760"/>
    </location>
</feature>
<feature type="compositionally biased region" description="Acidic residues" evidence="4">
    <location>
        <begin position="708"/>
        <end position="720"/>
    </location>
</feature>
<feature type="compositionally biased region" description="Acidic residues" evidence="4">
    <location>
        <begin position="687"/>
        <end position="698"/>
    </location>
</feature>
<gene>
    <name evidence="5" type="ORF">OGAPHI_005629</name>
</gene>
<evidence type="ECO:0000256" key="3">
    <source>
        <dbReference type="ARBA" id="ARBA00023242"/>
    </source>
</evidence>
<reference evidence="5" key="2">
    <citation type="submission" date="2021-01" db="EMBL/GenBank/DDBJ databases">
        <authorList>
            <person name="Schikora-Tamarit M.A."/>
        </authorList>
    </citation>
    <scope>NUCLEOTIDE SEQUENCE</scope>
    <source>
        <strain evidence="5">CBS6075</strain>
    </source>
</reference>
<dbReference type="Proteomes" id="UP000769157">
    <property type="component" value="Unassembled WGS sequence"/>
</dbReference>
<dbReference type="GO" id="GO:0005730">
    <property type="term" value="C:nucleolus"/>
    <property type="evidence" value="ECO:0007669"/>
    <property type="project" value="InterPro"/>
</dbReference>
<dbReference type="GO" id="GO:0006355">
    <property type="term" value="P:regulation of DNA-templated transcription"/>
    <property type="evidence" value="ECO:0007669"/>
    <property type="project" value="InterPro"/>
</dbReference>
<comment type="subcellular location">
    <subcellularLocation>
        <location evidence="1">Nucleus</location>
    </subcellularLocation>
</comment>
<protein>
    <recommendedName>
        <fullName evidence="7">DNA polymerase V</fullName>
    </recommendedName>
</protein>
<dbReference type="InterPro" id="IPR016024">
    <property type="entry name" value="ARM-type_fold"/>
</dbReference>
<dbReference type="Pfam" id="PF04931">
    <property type="entry name" value="DNA_pol_phi"/>
    <property type="match status" value="1"/>
</dbReference>
<accession>A0A9P8NZI1</accession>
<evidence type="ECO:0000256" key="2">
    <source>
        <dbReference type="ARBA" id="ARBA00006809"/>
    </source>
</evidence>
<comment type="similarity">
    <text evidence="2">Belongs to the MYBBP1A family.</text>
</comment>
<dbReference type="PANTHER" id="PTHR13213">
    <property type="entry name" value="MYB-BINDING PROTEIN 1A FAMILY MEMBER"/>
    <property type="match status" value="1"/>
</dbReference>
<evidence type="ECO:0000256" key="4">
    <source>
        <dbReference type="SAM" id="MobiDB-lite"/>
    </source>
</evidence>
<dbReference type="InterPro" id="IPR007015">
    <property type="entry name" value="DNA_pol_V/MYBBP1A"/>
</dbReference>
<dbReference type="AlphaFoldDB" id="A0A9P8NZI1"/>
<name>A0A9P8NZI1_9ASCO</name>
<dbReference type="OrthoDB" id="342531at2759"/>
<reference evidence="5" key="1">
    <citation type="journal article" date="2021" name="Open Biol.">
        <title>Shared evolutionary footprints suggest mitochondrial oxidative damage underlies multiple complex I losses in fungi.</title>
        <authorList>
            <person name="Schikora-Tamarit M.A."/>
            <person name="Marcet-Houben M."/>
            <person name="Nosek J."/>
            <person name="Gabaldon T."/>
        </authorList>
    </citation>
    <scope>NUCLEOTIDE SEQUENCE</scope>
    <source>
        <strain evidence="5">CBS6075</strain>
    </source>
</reference>
<dbReference type="GO" id="GO:0000182">
    <property type="term" value="F:rDNA binding"/>
    <property type="evidence" value="ECO:0007669"/>
    <property type="project" value="TreeGrafter"/>
</dbReference>
<proteinExistence type="inferred from homology"/>
<evidence type="ECO:0000313" key="6">
    <source>
        <dbReference type="Proteomes" id="UP000769157"/>
    </source>
</evidence>
<dbReference type="GeneID" id="70237593"/>
<organism evidence="5 6">
    <name type="scientific">Ogataea philodendri</name>
    <dbReference type="NCBI Taxonomy" id="1378263"/>
    <lineage>
        <taxon>Eukaryota</taxon>
        <taxon>Fungi</taxon>
        <taxon>Dikarya</taxon>
        <taxon>Ascomycota</taxon>
        <taxon>Saccharomycotina</taxon>
        <taxon>Pichiomycetes</taxon>
        <taxon>Pichiales</taxon>
        <taxon>Pichiaceae</taxon>
        <taxon>Ogataea</taxon>
    </lineage>
</organism>
<dbReference type="RefSeq" id="XP_046059466.1">
    <property type="nucleotide sequence ID" value="XM_046206831.1"/>
</dbReference>
<sequence>MAVSRDHYYRLASDLEDERISAASDLITELREADSAKEWDYALDRLIKGLSSSRASARLGFSLCLSEVLFELIEKQAKYTVDKFVTDLSQKLASSVSNRNTGKNARSVLFGELFGLQSILNSGVIAEDLSSGKSQSYGKVTDKLVDLSLFKPWIREACFATIFKSLLTFQISSSSKLTDTLVHLLQKIDSSGLTLTTEGLLIALSIPVEKRQTVFSLAEIDKWQNGNPLSKGNLPTLAKIMKDVDVISDEEEETKKKGGWSRSVHFVWTPLLNELIQNSDRTTPELKERKSKKQKTETKYIKLSEFWKTCIDEQFFSQSSSPERKYNGLEIFNMILDNSALSGSQMEYILSPNLMRTLINQSSNPDRLLNKLARKTLSHLSATSISHQDRLLPTLKTILGVSLHFDRLTKSKITNDLITSAQTDETLVQIVDFLISLEYSVEEDIIKYQLFALDSLLTLVRAKKSAIKDKDIYERILDYLIKHAYVKLEDGTRYTDRMAQSSLERLYSILLEIMSGGLEQGKLTWPYYAVTKLIEKDTDFTESEFVLRQEFEDDLKDLKVDCVRILQSIGELKESDDSKLLESFELLLSVGLLQLYSGDEESGSILTDLKSAFDSYTDSSAQDMLVDTLVDLVLSYLTLKLSLMKKVAASVWQNLVPLVGKPQLDRLFEVVLTKENKEGREKLFNEAVDEEDDSEEVQGSDSDSVDVSMDDSEDPLELEDVDRKTSSELAQALGVENNEDLSEEASDSSEESESDVESMSDEQMMAIDSTLSRIFKQRQDALNNMESKSGNQRKQEVQDARELMVFFKNRVLDLLELFVNKRSTDKLKMDVAVVLLDVMGLTLEKQLGEKAHKLIKLITKSPIQVSIQNKSELFENLKDIQTRAATKSKFRAHSLACNQVSLYIVRSLVNFDKSLIPDLLDVYLESIKNWATDPADKTTTGMYIDLINWLNDRRGV</sequence>
<evidence type="ECO:0008006" key="7">
    <source>
        <dbReference type="Google" id="ProtNLM"/>
    </source>
</evidence>
<keyword evidence="6" id="KW-1185">Reference proteome</keyword>
<dbReference type="PANTHER" id="PTHR13213:SF2">
    <property type="entry name" value="MYB-BINDING PROTEIN 1A"/>
    <property type="match status" value="1"/>
</dbReference>